<accession>A0A918GRB5</accession>
<organism evidence="2 3">
    <name type="scientific">Streptomyces griseoviridis</name>
    <dbReference type="NCBI Taxonomy" id="45398"/>
    <lineage>
        <taxon>Bacteria</taxon>
        <taxon>Bacillati</taxon>
        <taxon>Actinomycetota</taxon>
        <taxon>Actinomycetes</taxon>
        <taxon>Kitasatosporales</taxon>
        <taxon>Streptomycetaceae</taxon>
        <taxon>Streptomyces</taxon>
    </lineage>
</organism>
<dbReference type="AlphaFoldDB" id="A0A918GRB5"/>
<sequence>MSESMRTIQVDLEVFAYLQRHSEPLVDTPNDVLRRELLGPKAAPAQGGGVRRPGRLMPLIEAGLVAPGDTLRHHQPRLRRTYEATITADGWVCIPDGREFAQPSPALKAQTHNEVNAWRLYLHAPSGRPLKELRDEAAGTSRN</sequence>
<dbReference type="EMBL" id="BMSL01000018">
    <property type="protein sequence ID" value="GGS54737.1"/>
    <property type="molecule type" value="Genomic_DNA"/>
</dbReference>
<name>A0A918GRB5_STRGD</name>
<evidence type="ECO:0000259" key="1">
    <source>
        <dbReference type="Pfam" id="PF18755"/>
    </source>
</evidence>
<reference evidence="2" key="1">
    <citation type="journal article" date="2014" name="Int. J. Syst. Evol. Microbiol.">
        <title>Complete genome sequence of Corynebacterium casei LMG S-19264T (=DSM 44701T), isolated from a smear-ripened cheese.</title>
        <authorList>
            <consortium name="US DOE Joint Genome Institute (JGI-PGF)"/>
            <person name="Walter F."/>
            <person name="Albersmeier A."/>
            <person name="Kalinowski J."/>
            <person name="Ruckert C."/>
        </authorList>
    </citation>
    <scope>NUCLEOTIDE SEQUENCE</scope>
    <source>
        <strain evidence="2">JCM 4234</strain>
    </source>
</reference>
<dbReference type="Pfam" id="PF18755">
    <property type="entry name" value="RAMA"/>
    <property type="match status" value="1"/>
</dbReference>
<proteinExistence type="predicted"/>
<gene>
    <name evidence="2" type="ORF">GCM10010238_50170</name>
</gene>
<reference evidence="2" key="2">
    <citation type="submission" date="2020-09" db="EMBL/GenBank/DDBJ databases">
        <authorList>
            <person name="Sun Q."/>
            <person name="Ohkuma M."/>
        </authorList>
    </citation>
    <scope>NUCLEOTIDE SEQUENCE</scope>
    <source>
        <strain evidence="2">JCM 4234</strain>
    </source>
</reference>
<evidence type="ECO:0000313" key="3">
    <source>
        <dbReference type="Proteomes" id="UP000653493"/>
    </source>
</evidence>
<feature type="domain" description="RAMA" evidence="1">
    <location>
        <begin position="43"/>
        <end position="137"/>
    </location>
</feature>
<protein>
    <recommendedName>
        <fullName evidence="1">RAMA domain-containing protein</fullName>
    </recommendedName>
</protein>
<keyword evidence="3" id="KW-1185">Reference proteome</keyword>
<comment type="caution">
    <text evidence="2">The sequence shown here is derived from an EMBL/GenBank/DDBJ whole genome shotgun (WGS) entry which is preliminary data.</text>
</comment>
<dbReference type="InterPro" id="IPR040843">
    <property type="entry name" value="RAMA"/>
</dbReference>
<evidence type="ECO:0000313" key="2">
    <source>
        <dbReference type="EMBL" id="GGS54737.1"/>
    </source>
</evidence>
<dbReference type="Proteomes" id="UP000653493">
    <property type="component" value="Unassembled WGS sequence"/>
</dbReference>